<dbReference type="NCBIfam" id="TIGR03511">
    <property type="entry name" value="GldH_lipo"/>
    <property type="match status" value="1"/>
</dbReference>
<dbReference type="InterPro" id="IPR020018">
    <property type="entry name" value="Motility-assoc_lipoprot_GldH"/>
</dbReference>
<dbReference type="Pfam" id="PF14109">
    <property type="entry name" value="GldH_lipo"/>
    <property type="match status" value="1"/>
</dbReference>
<comment type="caution">
    <text evidence="2">The sequence shown here is derived from an EMBL/GenBank/DDBJ whole genome shotgun (WGS) entry which is preliminary data.</text>
</comment>
<accession>A0ABW5UDN1</accession>
<dbReference type="EMBL" id="JBHUMB010000006">
    <property type="protein sequence ID" value="MFD2743201.1"/>
    <property type="molecule type" value="Genomic_DNA"/>
</dbReference>
<feature type="signal peptide" evidence="1">
    <location>
        <begin position="1"/>
        <end position="25"/>
    </location>
</feature>
<keyword evidence="1" id="KW-0732">Signal</keyword>
<reference evidence="3" key="1">
    <citation type="journal article" date="2019" name="Int. J. Syst. Evol. Microbiol.">
        <title>The Global Catalogue of Microorganisms (GCM) 10K type strain sequencing project: providing services to taxonomists for standard genome sequencing and annotation.</title>
        <authorList>
            <consortium name="The Broad Institute Genomics Platform"/>
            <consortium name="The Broad Institute Genome Sequencing Center for Infectious Disease"/>
            <person name="Wu L."/>
            <person name="Ma J."/>
        </authorList>
    </citation>
    <scope>NUCLEOTIDE SEQUENCE [LARGE SCALE GENOMIC DNA]</scope>
    <source>
        <strain evidence="3">KCTC 42247</strain>
    </source>
</reference>
<proteinExistence type="predicted"/>
<evidence type="ECO:0000313" key="2">
    <source>
        <dbReference type="EMBL" id="MFD2743201.1"/>
    </source>
</evidence>
<gene>
    <name evidence="2" type="ORF">ACFSQ6_07310</name>
</gene>
<keyword evidence="2" id="KW-0449">Lipoprotein</keyword>
<dbReference type="RefSeq" id="WP_066756316.1">
    <property type="nucleotide sequence ID" value="NZ_JBHUMB010000006.1"/>
</dbReference>
<feature type="chain" id="PRO_5046166008" evidence="1">
    <location>
        <begin position="26"/>
        <end position="157"/>
    </location>
</feature>
<keyword evidence="3" id="KW-1185">Reference proteome</keyword>
<protein>
    <submittedName>
        <fullName evidence="2">Gliding motility lipoprotein GldH</fullName>
    </submittedName>
</protein>
<name>A0ABW5UDN1_9SPHI</name>
<evidence type="ECO:0000313" key="3">
    <source>
        <dbReference type="Proteomes" id="UP001597418"/>
    </source>
</evidence>
<dbReference type="Proteomes" id="UP001597418">
    <property type="component" value="Unassembled WGS sequence"/>
</dbReference>
<organism evidence="2 3">
    <name type="scientific">Sphingobacterium populi</name>
    <dbReference type="NCBI Taxonomy" id="1812824"/>
    <lineage>
        <taxon>Bacteria</taxon>
        <taxon>Pseudomonadati</taxon>
        <taxon>Bacteroidota</taxon>
        <taxon>Sphingobacteriia</taxon>
        <taxon>Sphingobacteriales</taxon>
        <taxon>Sphingobacteriaceae</taxon>
        <taxon>Sphingobacterium</taxon>
    </lineage>
</organism>
<evidence type="ECO:0000256" key="1">
    <source>
        <dbReference type="SAM" id="SignalP"/>
    </source>
</evidence>
<sequence length="157" mass="17966">MLNAQSLIYLSLCYLLLLASCDPHIAYEKNTRIDDYSWNRDSVALFTTRITDTAQAYEIAVNVRHSNFYPYTNLVFTVQQQLASHTDTTYSVELSLAKEDGRWIGKSAGNLYHIKHSVLKMHHFSDTGVYHFSVQHHMQDHHLKGITDVGLVIAKQP</sequence>